<sequence length="269" mass="30151">MSGEVVRVAVGEVVDPEAIYIGELYEKARTSIADSVGYQIECGMRLAEKKASMKHGEWLPWLDDNAGVLGFATRQTASRLIKLTKSNGTLTHHLNEAEAVQISRQTWGNAPANYSSETNEWYTPPEFLEYARQVLREIDLDPASSAKANKTVQAKEYFSSGGLDRDWHGRVFLNPPYGVEGGRSVAGLFCEKAITEFRAGRVSQAIILVNSLHSQNWQAPLYDFPICFVNHRIRFVNHTGEVNPNPTFQNIFVHLGNGESKQRFTEIFD</sequence>
<dbReference type="EMBL" id="LAZR01030750">
    <property type="protein sequence ID" value="KKL55694.1"/>
    <property type="molecule type" value="Genomic_DNA"/>
</dbReference>
<comment type="caution">
    <text evidence="1">The sequence shown here is derived from an EMBL/GenBank/DDBJ whole genome shotgun (WGS) entry which is preliminary data.</text>
</comment>
<protein>
    <submittedName>
        <fullName evidence="1">Uncharacterized protein</fullName>
    </submittedName>
</protein>
<dbReference type="InterPro" id="IPR021451">
    <property type="entry name" value="DUF3102"/>
</dbReference>
<name>A0A0F9D2C1_9ZZZZ</name>
<dbReference type="GO" id="GO:0009007">
    <property type="term" value="F:site-specific DNA-methyltransferase (adenine-specific) activity"/>
    <property type="evidence" value="ECO:0007669"/>
    <property type="project" value="InterPro"/>
</dbReference>
<feature type="non-terminal residue" evidence="1">
    <location>
        <position position="269"/>
    </location>
</feature>
<proteinExistence type="predicted"/>
<gene>
    <name evidence="1" type="ORF">LCGC14_2252870</name>
</gene>
<dbReference type="GO" id="GO:0003677">
    <property type="term" value="F:DNA binding"/>
    <property type="evidence" value="ECO:0007669"/>
    <property type="project" value="InterPro"/>
</dbReference>
<dbReference type="Pfam" id="PF11300">
    <property type="entry name" value="DUF3102"/>
    <property type="match status" value="1"/>
</dbReference>
<accession>A0A0F9D2C1</accession>
<dbReference type="Pfam" id="PF05869">
    <property type="entry name" value="Dam"/>
    <property type="match status" value="1"/>
</dbReference>
<reference evidence="1" key="1">
    <citation type="journal article" date="2015" name="Nature">
        <title>Complex archaea that bridge the gap between prokaryotes and eukaryotes.</title>
        <authorList>
            <person name="Spang A."/>
            <person name="Saw J.H."/>
            <person name="Jorgensen S.L."/>
            <person name="Zaremba-Niedzwiedzka K."/>
            <person name="Martijn J."/>
            <person name="Lind A.E."/>
            <person name="van Eijk R."/>
            <person name="Schleper C."/>
            <person name="Guy L."/>
            <person name="Ettema T.J."/>
        </authorList>
    </citation>
    <scope>NUCLEOTIDE SEQUENCE</scope>
</reference>
<dbReference type="InterPro" id="IPR008593">
    <property type="entry name" value="Dam_MeTrfase"/>
</dbReference>
<organism evidence="1">
    <name type="scientific">marine sediment metagenome</name>
    <dbReference type="NCBI Taxonomy" id="412755"/>
    <lineage>
        <taxon>unclassified sequences</taxon>
        <taxon>metagenomes</taxon>
        <taxon>ecological metagenomes</taxon>
    </lineage>
</organism>
<evidence type="ECO:0000313" key="1">
    <source>
        <dbReference type="EMBL" id="KKL55694.1"/>
    </source>
</evidence>
<dbReference type="AlphaFoldDB" id="A0A0F9D2C1"/>
<dbReference type="GO" id="GO:0009307">
    <property type="term" value="P:DNA restriction-modification system"/>
    <property type="evidence" value="ECO:0007669"/>
    <property type="project" value="InterPro"/>
</dbReference>